<evidence type="ECO:0000256" key="1">
    <source>
        <dbReference type="SAM" id="MobiDB-lite"/>
    </source>
</evidence>
<keyword evidence="3" id="KW-1185">Reference proteome</keyword>
<feature type="compositionally biased region" description="Basic and acidic residues" evidence="1">
    <location>
        <begin position="1"/>
        <end position="10"/>
    </location>
</feature>
<dbReference type="AlphaFoldDB" id="A0A9N7TS72"/>
<name>A0A9N7TS72_PLEPL</name>
<evidence type="ECO:0000313" key="2">
    <source>
        <dbReference type="EMBL" id="CAB1418075.1"/>
    </source>
</evidence>
<comment type="caution">
    <text evidence="2">The sequence shown here is derived from an EMBL/GenBank/DDBJ whole genome shotgun (WGS) entry which is preliminary data.</text>
</comment>
<protein>
    <submittedName>
        <fullName evidence="2">Uncharacterized protein</fullName>
    </submittedName>
</protein>
<evidence type="ECO:0000313" key="3">
    <source>
        <dbReference type="Proteomes" id="UP001153269"/>
    </source>
</evidence>
<gene>
    <name evidence="2" type="ORF">PLEPLA_LOCUS5897</name>
</gene>
<dbReference type="Proteomes" id="UP001153269">
    <property type="component" value="Unassembled WGS sequence"/>
</dbReference>
<reference evidence="2" key="1">
    <citation type="submission" date="2020-03" db="EMBL/GenBank/DDBJ databases">
        <authorList>
            <person name="Weist P."/>
        </authorList>
    </citation>
    <scope>NUCLEOTIDE SEQUENCE</scope>
</reference>
<feature type="compositionally biased region" description="Basic and acidic residues" evidence="1">
    <location>
        <begin position="17"/>
        <end position="80"/>
    </location>
</feature>
<proteinExistence type="predicted"/>
<sequence length="117" mass="12815">MLQWKQREDQYVGGGVGERRGATQETTAERVEADRKKREKVMEKRIAGRGEQRETVGGEQKHAGVGGEERGGGRTLEEGRVGSPQPDVLKVMCTASCLQGHRHPAQPGDTTAYWAGQ</sequence>
<accession>A0A9N7TS72</accession>
<feature type="region of interest" description="Disordered" evidence="1">
    <location>
        <begin position="1"/>
        <end position="87"/>
    </location>
</feature>
<dbReference type="EMBL" id="CADEAL010000303">
    <property type="protein sequence ID" value="CAB1418075.1"/>
    <property type="molecule type" value="Genomic_DNA"/>
</dbReference>
<organism evidence="2 3">
    <name type="scientific">Pleuronectes platessa</name>
    <name type="common">European plaice</name>
    <dbReference type="NCBI Taxonomy" id="8262"/>
    <lineage>
        <taxon>Eukaryota</taxon>
        <taxon>Metazoa</taxon>
        <taxon>Chordata</taxon>
        <taxon>Craniata</taxon>
        <taxon>Vertebrata</taxon>
        <taxon>Euteleostomi</taxon>
        <taxon>Actinopterygii</taxon>
        <taxon>Neopterygii</taxon>
        <taxon>Teleostei</taxon>
        <taxon>Neoteleostei</taxon>
        <taxon>Acanthomorphata</taxon>
        <taxon>Carangaria</taxon>
        <taxon>Pleuronectiformes</taxon>
        <taxon>Pleuronectoidei</taxon>
        <taxon>Pleuronectidae</taxon>
        <taxon>Pleuronectes</taxon>
    </lineage>
</organism>